<dbReference type="InterPro" id="IPR014770">
    <property type="entry name" value="Munc13_1"/>
</dbReference>
<dbReference type="Gene3D" id="2.30.29.30">
    <property type="entry name" value="Pleckstrin-homology domain (PH domain)/Phosphotyrosine-binding domain (PTB)"/>
    <property type="match status" value="1"/>
</dbReference>
<feature type="domain" description="PH" evidence="13">
    <location>
        <begin position="401"/>
        <end position="504"/>
    </location>
</feature>
<reference evidence="17" key="1">
    <citation type="submission" date="2025-08" db="UniProtKB">
        <authorList>
            <consortium name="RefSeq"/>
        </authorList>
    </citation>
    <scope>IDENTIFICATION</scope>
</reference>
<dbReference type="GeneID" id="102382618"/>
<dbReference type="SUPFAM" id="SSF50729">
    <property type="entry name" value="PH domain-like"/>
    <property type="match status" value="1"/>
</dbReference>
<evidence type="ECO:0000259" key="15">
    <source>
        <dbReference type="PROSITE" id="PS51258"/>
    </source>
</evidence>
<evidence type="ECO:0000313" key="16">
    <source>
        <dbReference type="Proteomes" id="UP000189705"/>
    </source>
</evidence>
<dbReference type="InterPro" id="IPR011993">
    <property type="entry name" value="PH-like_dom_sf"/>
</dbReference>
<feature type="domain" description="C2" evidence="14">
    <location>
        <begin position="260"/>
        <end position="375"/>
    </location>
</feature>
<dbReference type="GO" id="GO:0098978">
    <property type="term" value="C:glutamatergic synapse"/>
    <property type="evidence" value="ECO:0007669"/>
    <property type="project" value="TreeGrafter"/>
</dbReference>
<evidence type="ECO:0000256" key="5">
    <source>
        <dbReference type="ARBA" id="ARBA00022837"/>
    </source>
</evidence>
<evidence type="ECO:0000256" key="11">
    <source>
        <dbReference type="ARBA" id="ARBA00034103"/>
    </source>
</evidence>
<dbReference type="PANTHER" id="PTHR12166">
    <property type="entry name" value="CALCIUM-DEPENDENT SECRETION ACTIVATOR"/>
    <property type="match status" value="1"/>
</dbReference>
<sequence>MEMGDFFPLQTAQSIIIIPSFWKWTGISKQQLQTIKDRFQAFLNGETQIVADEAFINAVQSYYEVFLKSDRVARMVQSGGCSASDSREVFKKHIEKRVRSLPEIDGLSKETVLSSWMAKFDAIYRGEEDPRKQQARMTASAASELILSKEQLYEMFQNILGIKKFEHQLLYNACQLDNPDEQAAQIRRELDGRLQMAEQIAKERKFPKFVSKEMENMYIEELKSSVNLLMANLESMPVSKGGSEFKLQKLKRSHNTSIIDMGEENENQLSKSDVVLSFSLEVVIMEVQGLKSLAPNRIVYCTMEVEGGEKLQTDQAEASKPTWGTQGDFNTTHALPAVKVKLFTESTGVLALEDKELGRVVLHPTPNSPKQSEWHKMTVSKNCPDQDLKIKLAVRMDKPQNMKHSGYLWAIGKNVWKRWKKRFFVLVQVSQYTFAMCSYREKKAEPQELLQLDGYTVDYTDPQPGLEGGRAFFNAVKEGDTVIFASDDEQDRILWVQAMYRATGQSHKPVPPTQVQKLNAKGGNVPQLDAPISQFYADRAQKHGMDEFISSNPCNFDHASLFEMVQRLTLDHRLNDSYSCLGWFSPGQVFVLDEYCARNGVRGCHRHLCYLRDLLERAENGAMIDPTLLHYSFAFCASHVHGNRPDGIGTVTVDEKERFEEIKERLRLLLENQITHFRYCFPFGRPEGALKATLSLLERVLMKDIVTPVPQEEVKTVIRRCLEQAALVNYTRLSEYAKIEENVGRLVTPAKKLEDTIRLAELVIEVLQQNEEHHAEAFAWWSDLMVEHAETFLSLFAVDMDAALEVQPPDTWDSFPLFQLLNDFLRSDYNLCNGKFHKHLQDLFAPLVVRYVDLMESSIAQSIHRGFERESWEPVKSLTSNLPNVNLPNVNLPKVPNLPVNIPLGIPQMPSFSAPSWMAAIYDSDNGSGTSEDLFWKLDALQTFIRDLHWPEEEFGKHLEQRLKLMASDMIESCVKRTRIAFEVKLQKTSRSTDFRVPQSICTMFNVMVDAKAQSTKLCSMEMGQEHQYHSKIDELIEETVKEMITLLVAKFVTILEGVLAKLSRYDEGTLFSSFLSFTVKAASKYVDVPKPGMDVADAYVTFVRHSQDVLRDKVNEEMYIERLFDQWYTSSMNVMCTWLTDRMDLQLHIYQLKTLIRIVKKNYRDFRLQGVLDSTLNSKTYDTVRNRLTVEEATASVSEGGGLQGITMKDSDEEDEEDD</sequence>
<name>A0A3Q0G556_ALLSI</name>
<evidence type="ECO:0000256" key="1">
    <source>
        <dbReference type="ARBA" id="ARBA00004156"/>
    </source>
</evidence>
<feature type="domain" description="MHD1" evidence="15">
    <location>
        <begin position="798"/>
        <end position="978"/>
    </location>
</feature>
<evidence type="ECO:0000256" key="8">
    <source>
        <dbReference type="ARBA" id="ARBA00023121"/>
    </source>
</evidence>
<evidence type="ECO:0000256" key="12">
    <source>
        <dbReference type="SAM" id="MobiDB-lite"/>
    </source>
</evidence>
<keyword evidence="2" id="KW-0813">Transport</keyword>
<dbReference type="InterPro" id="IPR010439">
    <property type="entry name" value="MUN_dom"/>
</dbReference>
<evidence type="ECO:0000256" key="9">
    <source>
        <dbReference type="ARBA" id="ARBA00023136"/>
    </source>
</evidence>
<dbReference type="AlphaFoldDB" id="A0A3Q0G556"/>
<feature type="region of interest" description="Disordered" evidence="12">
    <location>
        <begin position="1196"/>
        <end position="1220"/>
    </location>
</feature>
<dbReference type="Pfam" id="PF25341">
    <property type="entry name" value="C2_CAPS"/>
    <property type="match status" value="1"/>
</dbReference>
<keyword evidence="10" id="KW-0968">Cytoplasmic vesicle</keyword>
<evidence type="ECO:0000256" key="4">
    <source>
        <dbReference type="ARBA" id="ARBA00022723"/>
    </source>
</evidence>
<dbReference type="InParanoid" id="A0A3Q0G556"/>
<dbReference type="GO" id="GO:1990504">
    <property type="term" value="P:dense core granule exocytosis"/>
    <property type="evidence" value="ECO:0007669"/>
    <property type="project" value="InterPro"/>
</dbReference>
<dbReference type="Pfam" id="PF00169">
    <property type="entry name" value="PH"/>
    <property type="match status" value="1"/>
</dbReference>
<evidence type="ECO:0000256" key="7">
    <source>
        <dbReference type="ARBA" id="ARBA00023018"/>
    </source>
</evidence>
<dbReference type="SMART" id="SM00233">
    <property type="entry name" value="PH"/>
    <property type="match status" value="1"/>
</dbReference>
<protein>
    <submittedName>
        <fullName evidence="17">Calcium-dependent secretion activator 1 isoform X1</fullName>
    </submittedName>
</protein>
<dbReference type="GO" id="GO:0015031">
    <property type="term" value="P:protein transport"/>
    <property type="evidence" value="ECO:0007669"/>
    <property type="project" value="UniProtKB-KW"/>
</dbReference>
<dbReference type="GO" id="GO:0098793">
    <property type="term" value="C:presynapse"/>
    <property type="evidence" value="ECO:0007669"/>
    <property type="project" value="GOC"/>
</dbReference>
<evidence type="ECO:0000256" key="2">
    <source>
        <dbReference type="ARBA" id="ARBA00022448"/>
    </source>
</evidence>
<dbReference type="FunFam" id="2.30.29.30:FF:000007">
    <property type="entry name" value="Calcium-dependent secretion activator 2 isoform B"/>
    <property type="match status" value="1"/>
</dbReference>
<dbReference type="PANTHER" id="PTHR12166:SF6">
    <property type="entry name" value="CALCIUM-DEPENDENT SECRETION ACTIVATOR 1"/>
    <property type="match status" value="1"/>
</dbReference>
<keyword evidence="7" id="KW-0770">Synapse</keyword>
<evidence type="ECO:0000313" key="17">
    <source>
        <dbReference type="RefSeq" id="XP_025054816.1"/>
    </source>
</evidence>
<evidence type="ECO:0000256" key="6">
    <source>
        <dbReference type="ARBA" id="ARBA00022927"/>
    </source>
</evidence>
<evidence type="ECO:0000259" key="13">
    <source>
        <dbReference type="PROSITE" id="PS50003"/>
    </source>
</evidence>
<keyword evidence="9" id="KW-0472">Membrane</keyword>
<evidence type="ECO:0000256" key="3">
    <source>
        <dbReference type="ARBA" id="ARBA00022483"/>
    </source>
</evidence>
<dbReference type="GO" id="GO:0008289">
    <property type="term" value="F:lipid binding"/>
    <property type="evidence" value="ECO:0007669"/>
    <property type="project" value="UniProtKB-KW"/>
</dbReference>
<dbReference type="InterPro" id="IPR000008">
    <property type="entry name" value="C2_dom"/>
</dbReference>
<keyword evidence="6" id="KW-0653">Protein transport</keyword>
<dbReference type="GO" id="GO:0045921">
    <property type="term" value="P:positive regulation of exocytosis"/>
    <property type="evidence" value="ECO:0007669"/>
    <property type="project" value="TreeGrafter"/>
</dbReference>
<evidence type="ECO:0000256" key="10">
    <source>
        <dbReference type="ARBA" id="ARBA00023329"/>
    </source>
</evidence>
<dbReference type="CDD" id="cd01234">
    <property type="entry name" value="PH_CADPS"/>
    <property type="match status" value="1"/>
</dbReference>
<dbReference type="PROSITE" id="PS50003">
    <property type="entry name" value="PH_DOMAIN"/>
    <property type="match status" value="1"/>
</dbReference>
<keyword evidence="16" id="KW-1185">Reference proteome</keyword>
<dbReference type="GO" id="GO:0016079">
    <property type="term" value="P:synaptic vesicle exocytosis"/>
    <property type="evidence" value="ECO:0007669"/>
    <property type="project" value="InterPro"/>
</dbReference>
<accession>A0A3Q0G556</accession>
<dbReference type="InterPro" id="IPR057457">
    <property type="entry name" value="CAPS_C2"/>
</dbReference>
<dbReference type="InterPro" id="IPR001849">
    <property type="entry name" value="PH_domain"/>
</dbReference>
<dbReference type="PROSITE" id="PS50004">
    <property type="entry name" value="C2"/>
    <property type="match status" value="1"/>
</dbReference>
<gene>
    <name evidence="17" type="primary">CADPS</name>
</gene>
<dbReference type="PROSITE" id="PS51258">
    <property type="entry name" value="MHD1"/>
    <property type="match status" value="1"/>
</dbReference>
<dbReference type="SMART" id="SM01145">
    <property type="entry name" value="DUF1041"/>
    <property type="match status" value="1"/>
</dbReference>
<dbReference type="CTD" id="8618"/>
<dbReference type="Proteomes" id="UP000189705">
    <property type="component" value="Unplaced"/>
</dbReference>
<keyword evidence="8" id="KW-0446">Lipid-binding</keyword>
<comment type="subcellular location">
    <subcellularLocation>
        <location evidence="1">Cytoplasmic vesicle membrane</location>
    </subcellularLocation>
    <subcellularLocation>
        <location evidence="11">Synapse</location>
    </subcellularLocation>
</comment>
<dbReference type="STRING" id="38654.A0A3Q0G556"/>
<dbReference type="GO" id="GO:0046872">
    <property type="term" value="F:metal ion binding"/>
    <property type="evidence" value="ECO:0007669"/>
    <property type="project" value="UniProtKB-KW"/>
</dbReference>
<keyword evidence="5" id="KW-0106">Calcium</keyword>
<dbReference type="RefSeq" id="XP_025054816.1">
    <property type="nucleotide sequence ID" value="XM_025199031.1"/>
</dbReference>
<keyword evidence="4" id="KW-0479">Metal-binding</keyword>
<dbReference type="InterPro" id="IPR033227">
    <property type="entry name" value="CAPS"/>
</dbReference>
<dbReference type="Pfam" id="PF06292">
    <property type="entry name" value="MUN"/>
    <property type="match status" value="2"/>
</dbReference>
<organism evidence="16 17">
    <name type="scientific">Alligator sinensis</name>
    <name type="common">Chinese alligator</name>
    <dbReference type="NCBI Taxonomy" id="38654"/>
    <lineage>
        <taxon>Eukaryota</taxon>
        <taxon>Metazoa</taxon>
        <taxon>Chordata</taxon>
        <taxon>Craniata</taxon>
        <taxon>Vertebrata</taxon>
        <taxon>Euteleostomi</taxon>
        <taxon>Archelosauria</taxon>
        <taxon>Archosauria</taxon>
        <taxon>Crocodylia</taxon>
        <taxon>Alligatoridae</taxon>
        <taxon>Alligatorinae</taxon>
        <taxon>Alligator</taxon>
    </lineage>
</organism>
<evidence type="ECO:0000259" key="14">
    <source>
        <dbReference type="PROSITE" id="PS50004"/>
    </source>
</evidence>
<keyword evidence="3" id="KW-0268">Exocytosis</keyword>
<proteinExistence type="predicted"/>
<dbReference type="GO" id="GO:0030659">
    <property type="term" value="C:cytoplasmic vesicle membrane"/>
    <property type="evidence" value="ECO:0007669"/>
    <property type="project" value="UniProtKB-SubCell"/>
</dbReference>